<protein>
    <recommendedName>
        <fullName evidence="2">chitinase</fullName>
        <ecNumber evidence="2">3.2.1.14</ecNumber>
    </recommendedName>
</protein>
<keyword evidence="4" id="KW-0119">Carbohydrate metabolism</keyword>
<accession>A0A1D6LKX7</accession>
<keyword evidence="6" id="KW-0624">Polysaccharide degradation</keyword>
<name>A0A1D6LKX7_MAIZE</name>
<feature type="domain" description="Glycoside hydrolase family 19 catalytic" evidence="7">
    <location>
        <begin position="64"/>
        <end position="86"/>
    </location>
</feature>
<dbReference type="PROSITE" id="PS00773">
    <property type="entry name" value="CHITINASE_19_1"/>
    <property type="match status" value="1"/>
</dbReference>
<dbReference type="CDD" id="cd00325">
    <property type="entry name" value="chitinase_GH19"/>
    <property type="match status" value="1"/>
</dbReference>
<dbReference type="Pfam" id="PF00182">
    <property type="entry name" value="Glyco_hydro_19"/>
    <property type="match status" value="1"/>
</dbReference>
<dbReference type="PANTHER" id="PTHR22595:SF111">
    <property type="entry name" value="CHITINASE 10"/>
    <property type="match status" value="1"/>
</dbReference>
<dbReference type="GO" id="GO:0006032">
    <property type="term" value="P:chitin catabolic process"/>
    <property type="evidence" value="ECO:0007669"/>
    <property type="project" value="InterPro"/>
</dbReference>
<dbReference type="GO" id="GO:0008843">
    <property type="term" value="F:endochitinase activity"/>
    <property type="evidence" value="ECO:0007669"/>
    <property type="project" value="UniProtKB-EC"/>
</dbReference>
<evidence type="ECO:0000256" key="2">
    <source>
        <dbReference type="ARBA" id="ARBA00012729"/>
    </source>
</evidence>
<dbReference type="EC" id="3.2.1.14" evidence="2"/>
<proteinExistence type="predicted"/>
<comment type="catalytic activity">
    <reaction evidence="1">
        <text>Random endo-hydrolysis of N-acetyl-beta-D-glucosaminide (1-&gt;4)-beta-linkages in chitin and chitodextrins.</text>
        <dbReference type="EC" id="3.2.1.14"/>
    </reaction>
</comment>
<dbReference type="GO" id="GO:0000272">
    <property type="term" value="P:polysaccharide catabolic process"/>
    <property type="evidence" value="ECO:0007669"/>
    <property type="project" value="UniProtKB-KW"/>
</dbReference>
<dbReference type="GO" id="GO:0016998">
    <property type="term" value="P:cell wall macromolecule catabolic process"/>
    <property type="evidence" value="ECO:0007669"/>
    <property type="project" value="InterPro"/>
</dbReference>
<dbReference type="Gene3D" id="3.30.20.10">
    <property type="entry name" value="Endochitinase, domain 2"/>
    <property type="match status" value="1"/>
</dbReference>
<evidence type="ECO:0000259" key="7">
    <source>
        <dbReference type="PROSITE" id="PS00773"/>
    </source>
</evidence>
<sequence length="198" mass="22318">MAYSCALWTTASVVTFLVIHVAEARYGGPEQWRRPAPAPVVPVAALVSEQLYGSLFLHKDNDACPAKGFYTYASFIQAARTFPMFAVTDFLAQISHETTCGWAMASDDQYAWGLCYKEEIRPASNYCDATDEQWPCYPGKSYHGWGPIQLSWNFNYEPAGQALGFDGLRNPELVANCSQTAFRTALWFWIEDPWNLEE</sequence>
<reference evidence="8" key="1">
    <citation type="submission" date="2015-12" db="EMBL/GenBank/DDBJ databases">
        <title>Update maize B73 reference genome by single molecule sequencing technologies.</title>
        <authorList>
            <consortium name="Maize Genome Sequencing Project"/>
            <person name="Ware D."/>
        </authorList>
    </citation>
    <scope>NUCLEOTIDE SEQUENCE</scope>
    <source>
        <tissue evidence="8">Seedling</tissue>
    </source>
</reference>
<evidence type="ECO:0000256" key="3">
    <source>
        <dbReference type="ARBA" id="ARBA00022801"/>
    </source>
</evidence>
<dbReference type="SUPFAM" id="SSF53955">
    <property type="entry name" value="Lysozyme-like"/>
    <property type="match status" value="1"/>
</dbReference>
<dbReference type="InParanoid" id="A0A1D6LKX7"/>
<evidence type="ECO:0000256" key="6">
    <source>
        <dbReference type="ARBA" id="ARBA00023326"/>
    </source>
</evidence>
<dbReference type="InterPro" id="IPR000726">
    <property type="entry name" value="Glyco_hydro_19_cat"/>
</dbReference>
<dbReference type="PaxDb" id="4577-GRMZM2G412577_P01"/>
<keyword evidence="5" id="KW-0326">Glycosidase</keyword>
<dbReference type="OMA" id="DANCPAH"/>
<evidence type="ECO:0000313" key="8">
    <source>
        <dbReference type="EMBL" id="AQK80357.1"/>
    </source>
</evidence>
<evidence type="ECO:0000256" key="1">
    <source>
        <dbReference type="ARBA" id="ARBA00000822"/>
    </source>
</evidence>
<dbReference type="FunFam" id="3.30.20.10:FF:000001">
    <property type="entry name" value="Endochitinase (Chitinase)"/>
    <property type="match status" value="1"/>
</dbReference>
<gene>
    <name evidence="8" type="ORF">ZEAMMB73_Zm00001d036144</name>
</gene>
<dbReference type="Gene3D" id="1.10.530.10">
    <property type="match status" value="1"/>
</dbReference>
<dbReference type="PANTHER" id="PTHR22595">
    <property type="entry name" value="CHITINASE-RELATED"/>
    <property type="match status" value="1"/>
</dbReference>
<dbReference type="eggNOG" id="KOG4742">
    <property type="taxonomic scope" value="Eukaryota"/>
</dbReference>
<evidence type="ECO:0000256" key="5">
    <source>
        <dbReference type="ARBA" id="ARBA00023295"/>
    </source>
</evidence>
<dbReference type="SMR" id="A0A1D6LKX7"/>
<dbReference type="EMBL" id="CM000782">
    <property type="protein sequence ID" value="AQK80357.1"/>
    <property type="molecule type" value="Genomic_DNA"/>
</dbReference>
<evidence type="ECO:0000256" key="4">
    <source>
        <dbReference type="ARBA" id="ARBA00023277"/>
    </source>
</evidence>
<dbReference type="ExpressionAtlas" id="A0A1D6LKX7">
    <property type="expression patterns" value="baseline and differential"/>
</dbReference>
<organism evidence="8">
    <name type="scientific">Zea mays</name>
    <name type="common">Maize</name>
    <dbReference type="NCBI Taxonomy" id="4577"/>
    <lineage>
        <taxon>Eukaryota</taxon>
        <taxon>Viridiplantae</taxon>
        <taxon>Streptophyta</taxon>
        <taxon>Embryophyta</taxon>
        <taxon>Tracheophyta</taxon>
        <taxon>Spermatophyta</taxon>
        <taxon>Magnoliopsida</taxon>
        <taxon>Liliopsida</taxon>
        <taxon>Poales</taxon>
        <taxon>Poaceae</taxon>
        <taxon>PACMAD clade</taxon>
        <taxon>Panicoideae</taxon>
        <taxon>Andropogonodae</taxon>
        <taxon>Andropogoneae</taxon>
        <taxon>Tripsacinae</taxon>
        <taxon>Zea</taxon>
    </lineage>
</organism>
<keyword evidence="3" id="KW-0378">Hydrolase</keyword>
<dbReference type="InterPro" id="IPR023346">
    <property type="entry name" value="Lysozyme-like_dom_sf"/>
</dbReference>
<dbReference type="AlphaFoldDB" id="A0A1D6LKX7"/>